<dbReference type="OrthoDB" id="203617at2759"/>
<comment type="caution">
    <text evidence="4">The sequence shown here is derived from an EMBL/GenBank/DDBJ whole genome shotgun (WGS) entry which is preliminary data.</text>
</comment>
<feature type="non-terminal residue" evidence="4">
    <location>
        <position position="1"/>
    </location>
</feature>
<dbReference type="EMBL" id="BRXZ01000828">
    <property type="protein sequence ID" value="GMH55127.1"/>
    <property type="molecule type" value="Genomic_DNA"/>
</dbReference>
<feature type="region of interest" description="Disordered" evidence="2">
    <location>
        <begin position="816"/>
        <end position="859"/>
    </location>
</feature>
<feature type="region of interest" description="Disordered" evidence="2">
    <location>
        <begin position="368"/>
        <end position="422"/>
    </location>
</feature>
<dbReference type="GO" id="GO:0007034">
    <property type="term" value="P:vacuolar transport"/>
    <property type="evidence" value="ECO:0007669"/>
    <property type="project" value="TreeGrafter"/>
</dbReference>
<dbReference type="GO" id="GO:0005794">
    <property type="term" value="C:Golgi apparatus"/>
    <property type="evidence" value="ECO:0007669"/>
    <property type="project" value="TreeGrafter"/>
</dbReference>
<feature type="region of interest" description="Disordered" evidence="2">
    <location>
        <begin position="967"/>
        <end position="991"/>
    </location>
</feature>
<keyword evidence="1" id="KW-0072">Autophagy</keyword>
<dbReference type="GO" id="GO:0016197">
    <property type="term" value="P:endosomal transport"/>
    <property type="evidence" value="ECO:0007669"/>
    <property type="project" value="TreeGrafter"/>
</dbReference>
<feature type="compositionally biased region" description="Basic and acidic residues" evidence="2">
    <location>
        <begin position="234"/>
        <end position="244"/>
    </location>
</feature>
<evidence type="ECO:0000313" key="4">
    <source>
        <dbReference type="EMBL" id="GMH55127.1"/>
    </source>
</evidence>
<feature type="compositionally biased region" description="Basic and acidic residues" evidence="2">
    <location>
        <begin position="1169"/>
        <end position="1184"/>
    </location>
</feature>
<dbReference type="PANTHER" id="PTHR21481">
    <property type="entry name" value="PROTEIN CLEC16A"/>
    <property type="match status" value="1"/>
</dbReference>
<reference evidence="4" key="1">
    <citation type="submission" date="2022-07" db="EMBL/GenBank/DDBJ databases">
        <title>Genome analysis of Parmales, a sister group of diatoms, reveals the evolutionary specialization of diatoms from phago-mixotrophs to photoautotrophs.</title>
        <authorList>
            <person name="Ban H."/>
            <person name="Sato S."/>
            <person name="Yoshikawa S."/>
            <person name="Kazumasa Y."/>
            <person name="Nakamura Y."/>
            <person name="Ichinomiya M."/>
            <person name="Saitoh K."/>
            <person name="Sato N."/>
            <person name="Blanc-Mathieu R."/>
            <person name="Endo H."/>
            <person name="Kuwata A."/>
            <person name="Ogata H."/>
        </authorList>
    </citation>
    <scope>NUCLEOTIDE SEQUENCE</scope>
</reference>
<proteinExistence type="predicted"/>
<feature type="compositionally biased region" description="Basic and acidic residues" evidence="2">
    <location>
        <begin position="312"/>
        <end position="330"/>
    </location>
</feature>
<organism evidence="4 5">
    <name type="scientific">Triparma retinervis</name>
    <dbReference type="NCBI Taxonomy" id="2557542"/>
    <lineage>
        <taxon>Eukaryota</taxon>
        <taxon>Sar</taxon>
        <taxon>Stramenopiles</taxon>
        <taxon>Ochrophyta</taxon>
        <taxon>Bolidophyceae</taxon>
        <taxon>Parmales</taxon>
        <taxon>Triparmaceae</taxon>
        <taxon>Triparma</taxon>
    </lineage>
</organism>
<dbReference type="InterPro" id="IPR039272">
    <property type="entry name" value="CLEC16A/TT9"/>
</dbReference>
<feature type="compositionally biased region" description="Basic and acidic residues" evidence="2">
    <location>
        <begin position="370"/>
        <end position="389"/>
    </location>
</feature>
<feature type="compositionally biased region" description="Polar residues" evidence="2">
    <location>
        <begin position="1126"/>
        <end position="1136"/>
    </location>
</feature>
<keyword evidence="5" id="KW-1185">Reference proteome</keyword>
<feature type="region of interest" description="Disordered" evidence="2">
    <location>
        <begin position="1158"/>
        <end position="1191"/>
    </location>
</feature>
<dbReference type="GO" id="GO:1901096">
    <property type="term" value="P:regulation of autophagosome maturation"/>
    <property type="evidence" value="ECO:0007669"/>
    <property type="project" value="TreeGrafter"/>
</dbReference>
<dbReference type="InterPro" id="IPR019155">
    <property type="entry name" value="CLEC16A/TT9_N"/>
</dbReference>
<dbReference type="PANTHER" id="PTHR21481:SF0">
    <property type="entry name" value="PROTEIN CLEC16A"/>
    <property type="match status" value="1"/>
</dbReference>
<name>A0A9W7DU90_9STRA</name>
<dbReference type="Pfam" id="PF09758">
    <property type="entry name" value="FPL"/>
    <property type="match status" value="1"/>
</dbReference>
<feature type="domain" description="FPL" evidence="3">
    <location>
        <begin position="1"/>
        <end position="110"/>
    </location>
</feature>
<feature type="compositionally biased region" description="Low complexity" evidence="2">
    <location>
        <begin position="1108"/>
        <end position="1118"/>
    </location>
</feature>
<dbReference type="GO" id="GO:0005770">
    <property type="term" value="C:late endosome"/>
    <property type="evidence" value="ECO:0007669"/>
    <property type="project" value="TreeGrafter"/>
</dbReference>
<sequence>QVIQTISLLVSNVKENTSLFYILSNNYINEVIEFEPWKGYGKSRDGGEGREEEEIMAGYVSLLKSLAVRADELTVPFLVVTSPSPSGGPPATSFPLYERAARLLDGRNYYARSRDDFVVRNSSPARKSHHGFGNRGNETSRSVGKLMEACLTLSDLLACGLTSLNEQIIEAVLAGWVYPMVLEPLMHCFTVDEGGKRGSGMLGVEGFLDLEGLKGIIEEVEGEEGGVKKELFEGVSDDQGRESKANASPPLPSPTRRPPTSPSSRWTDLSPARASLVGLVCVFTNVSNSSFLRLIACAVMHERSPDTTTRNGKADRRDGSGDKEGDKDDGVVYRGKVKVDDGNGGVRVDIDTPKGAIRKGINKGYLFGRATKDKEEPGVGDEGENHAADKPISPQSKIAPGAGDGDGAADLSKTPTAPSPGRPDECVFILAPLLASIVDGDLTSTKPNPYRRVILSSLRRGGATEMETGLRKAAACVLSAMMGNMDGGSKAGGYSSGYSGLKYMLYNPVAAHALMKVIEGDEVSLRVAIESVKELGGTIARYVTQKMVTDERGLWRVLKSAAGGKGRVWNKMVEGVGGGDEVWGGIMKPWIMVEGEGVGEGEGEGGDDDNVVRLAVETMLQVGEVLGWCMGVEDGEFNESVEGIVKRADKDEALGRKEGDVKILELEGMTALPCVVNLTEEEVGVFKLDDEAVVRDKEGKVWASVFLVVYDNVSEGGGTNIMIASPEKGGEGKVVVEIEDIAWCEVRREGKKVIVEGEENGVIVVHSETEEDAEQAKLVLAPLEQQRRIVLSKLRAAVPDPNEHFIKSESVGMKKAKDWEEKQKRLEKEKKTKEKLKKDKVEAKKARQEEEKAKQQGNVNMRRGLKIAQIEKRVASSRREYNLQAHQTVVGRREFREEMKRRKEARKEAASADKEMIKTSLVGRVHKMTDRQEKEKIRIEKLEEKKREQERQVLEQQDMHRERIERLRKEAEGKKQRIRESKKKLQAGRKQAWQAELLRKGKLDRLNEKRDENIDKIENEWIARRNKVSLNRASFVSRLDAVLRAASDQVGDREFARDEDTRGIPGLHDYNVDLDIEEASPLRSPVAAKNRKRANTPVTPQDFFSSPGIEAKGAVEGAAGKENDSSGETIRKSNVTPLKEEGWGGEEEADFFTFDDIASPSAEINGGGTEDKEISDGGKEEGEGHIFSPSNLTAMKRGYSFSYTPSRVPNDEELERMSPLQRTYTAMKLNKGEDAGVQRMKELIANATG</sequence>
<dbReference type="Proteomes" id="UP001165082">
    <property type="component" value="Unassembled WGS sequence"/>
</dbReference>
<evidence type="ECO:0000313" key="5">
    <source>
        <dbReference type="Proteomes" id="UP001165082"/>
    </source>
</evidence>
<evidence type="ECO:0000256" key="2">
    <source>
        <dbReference type="SAM" id="MobiDB-lite"/>
    </source>
</evidence>
<gene>
    <name evidence="4" type="ORF">TrRE_jg8205</name>
</gene>
<accession>A0A9W7DU90</accession>
<dbReference type="AlphaFoldDB" id="A0A9W7DU90"/>
<feature type="region of interest" description="Disordered" evidence="2">
    <location>
        <begin position="303"/>
        <end position="330"/>
    </location>
</feature>
<dbReference type="GO" id="GO:0006914">
    <property type="term" value="P:autophagy"/>
    <property type="evidence" value="ECO:0007669"/>
    <property type="project" value="UniProtKB-KW"/>
</dbReference>
<feature type="compositionally biased region" description="Basic and acidic residues" evidence="2">
    <location>
        <begin position="816"/>
        <end position="854"/>
    </location>
</feature>
<protein>
    <recommendedName>
        <fullName evidence="3">FPL domain-containing protein</fullName>
    </recommendedName>
</protein>
<evidence type="ECO:0000259" key="3">
    <source>
        <dbReference type="Pfam" id="PF09758"/>
    </source>
</evidence>
<evidence type="ECO:0000256" key="1">
    <source>
        <dbReference type="ARBA" id="ARBA00023006"/>
    </source>
</evidence>
<feature type="region of interest" description="Disordered" evidence="2">
    <location>
        <begin position="234"/>
        <end position="267"/>
    </location>
</feature>
<feature type="compositionally biased region" description="Basic and acidic residues" evidence="2">
    <location>
        <begin position="967"/>
        <end position="979"/>
    </location>
</feature>
<feature type="compositionally biased region" description="Pro residues" evidence="2">
    <location>
        <begin position="249"/>
        <end position="261"/>
    </location>
</feature>
<feature type="region of interest" description="Disordered" evidence="2">
    <location>
        <begin position="1083"/>
        <end position="1144"/>
    </location>
</feature>